<dbReference type="OrthoDB" id="7474776at2"/>
<gene>
    <name evidence="1" type="ORF">LMTR13_01445</name>
</gene>
<protein>
    <submittedName>
        <fullName evidence="1">Uncharacterized protein</fullName>
    </submittedName>
</protein>
<dbReference type="AlphaFoldDB" id="A0A1B1U8I0"/>
<sequence>MSPSLVLTTVNAPHSKQLDAQELAFCLLHPEAAQAVPGHMSSFFGEVSPKLQIEFASSCNISEQQLAEAAKAFAIYSGESYPLIS</sequence>
<organism evidence="1 2">
    <name type="scientific">Bradyrhizobium icense</name>
    <dbReference type="NCBI Taxonomy" id="1274631"/>
    <lineage>
        <taxon>Bacteria</taxon>
        <taxon>Pseudomonadati</taxon>
        <taxon>Pseudomonadota</taxon>
        <taxon>Alphaproteobacteria</taxon>
        <taxon>Hyphomicrobiales</taxon>
        <taxon>Nitrobacteraceae</taxon>
        <taxon>Bradyrhizobium</taxon>
    </lineage>
</organism>
<evidence type="ECO:0000313" key="1">
    <source>
        <dbReference type="EMBL" id="ANV99052.1"/>
    </source>
</evidence>
<dbReference type="Proteomes" id="UP000092839">
    <property type="component" value="Chromosome"/>
</dbReference>
<dbReference type="EMBL" id="CP016428">
    <property type="protein sequence ID" value="ANV99052.1"/>
    <property type="molecule type" value="Genomic_DNA"/>
</dbReference>
<accession>A0A1B1U8I0</accession>
<name>A0A1B1U8I0_9BRAD</name>
<proteinExistence type="predicted"/>
<dbReference type="RefSeq" id="WP_065726373.1">
    <property type="nucleotide sequence ID" value="NZ_CP016428.1"/>
</dbReference>
<dbReference type="STRING" id="1274631.LMTR13_01445"/>
<reference evidence="1 2" key="1">
    <citation type="submission" date="2016-07" db="EMBL/GenBank/DDBJ databases">
        <title>Complete genome sequence of Bradyrhizobium icense LMTR 13T, a potential inoculant strain isolated from lima bean (Phaseolus lunatus) in Peru.</title>
        <authorList>
            <person name="Ormeno-Orrillo E."/>
            <person name="Duran D."/>
            <person name="Rogel M.A."/>
            <person name="Rey L."/>
            <person name="Imperial J."/>
            <person name="Ruiz-Argueso T."/>
            <person name="Martinez-Romero E."/>
        </authorList>
    </citation>
    <scope>NUCLEOTIDE SEQUENCE [LARGE SCALE GENOMIC DNA]</scope>
    <source>
        <strain evidence="1 2">LMTR 13</strain>
    </source>
</reference>
<dbReference type="KEGG" id="bic:LMTR13_01445"/>
<evidence type="ECO:0000313" key="2">
    <source>
        <dbReference type="Proteomes" id="UP000092839"/>
    </source>
</evidence>
<keyword evidence="2" id="KW-1185">Reference proteome</keyword>